<sequence length="249" mass="28432">MGGEDEDEDEVDVDHGRDEYEEMIGRDDFHEDTINYENVNNVRHDVMDDHDDDVMDDQDNIGNGIGVQHVTATVPTYEAHGSSFHANTWDNIVDPSNVEIPFSSSWVRGMNFSKGLIFPIKEAVKQERFNHDISYYKIWDAKQKAIANIHGNWEESYQKLQKLLLEYKDSDLGTQGSFRSINGDIPGTIIFKYVFWAFASSIARFAHCRPLMSIDGTHLYGKYRGKLLIAMATDANNEIFPLAFAVVER</sequence>
<keyword evidence="2" id="KW-1185">Reference proteome</keyword>
<dbReference type="Proteomes" id="UP001459277">
    <property type="component" value="Unassembled WGS sequence"/>
</dbReference>
<organism evidence="1 2">
    <name type="scientific">Lithocarpus litseifolius</name>
    <dbReference type="NCBI Taxonomy" id="425828"/>
    <lineage>
        <taxon>Eukaryota</taxon>
        <taxon>Viridiplantae</taxon>
        <taxon>Streptophyta</taxon>
        <taxon>Embryophyta</taxon>
        <taxon>Tracheophyta</taxon>
        <taxon>Spermatophyta</taxon>
        <taxon>Magnoliopsida</taxon>
        <taxon>eudicotyledons</taxon>
        <taxon>Gunneridae</taxon>
        <taxon>Pentapetalae</taxon>
        <taxon>rosids</taxon>
        <taxon>fabids</taxon>
        <taxon>Fagales</taxon>
        <taxon>Fagaceae</taxon>
        <taxon>Lithocarpus</taxon>
    </lineage>
</organism>
<reference evidence="1 2" key="1">
    <citation type="submission" date="2024-01" db="EMBL/GenBank/DDBJ databases">
        <title>A telomere-to-telomere, gap-free genome of sweet tea (Lithocarpus litseifolius).</title>
        <authorList>
            <person name="Zhou J."/>
        </authorList>
    </citation>
    <scope>NUCLEOTIDE SEQUENCE [LARGE SCALE GENOMIC DNA]</scope>
    <source>
        <strain evidence="1">Zhou-2022a</strain>
        <tissue evidence="1">Leaf</tissue>
    </source>
</reference>
<dbReference type="PANTHER" id="PTHR31973">
    <property type="entry name" value="POLYPROTEIN, PUTATIVE-RELATED"/>
    <property type="match status" value="1"/>
</dbReference>
<comment type="caution">
    <text evidence="1">The sequence shown here is derived from an EMBL/GenBank/DDBJ whole genome shotgun (WGS) entry which is preliminary data.</text>
</comment>
<accession>A0AAW2E2S8</accession>
<name>A0AAW2E2S8_9ROSI</name>
<dbReference type="AlphaFoldDB" id="A0AAW2E2S8"/>
<dbReference type="EMBL" id="JAZDWU010000001">
    <property type="protein sequence ID" value="KAL0015865.1"/>
    <property type="molecule type" value="Genomic_DNA"/>
</dbReference>
<evidence type="ECO:0000313" key="2">
    <source>
        <dbReference type="Proteomes" id="UP001459277"/>
    </source>
</evidence>
<dbReference type="PANTHER" id="PTHR31973:SF195">
    <property type="entry name" value="MUDR FAMILY TRANSPOSASE"/>
    <property type="match status" value="1"/>
</dbReference>
<proteinExistence type="predicted"/>
<protein>
    <recommendedName>
        <fullName evidence="3">MULE transposase domain-containing protein</fullName>
    </recommendedName>
</protein>
<evidence type="ECO:0000313" key="1">
    <source>
        <dbReference type="EMBL" id="KAL0015865.1"/>
    </source>
</evidence>
<gene>
    <name evidence="1" type="ORF">SO802_002934</name>
</gene>
<evidence type="ECO:0008006" key="3">
    <source>
        <dbReference type="Google" id="ProtNLM"/>
    </source>
</evidence>